<sequence length="87" mass="9248">MLAKPNGEPIAITGSPTLTLAESPSFIAGKLPTFNLITAMSYATSRPTMVAGYTSPFKSSTSIVPLVAASATTWLFVMMKLSEEFEE</sequence>
<organism evidence="1">
    <name type="scientific">freshwater metagenome</name>
    <dbReference type="NCBI Taxonomy" id="449393"/>
    <lineage>
        <taxon>unclassified sequences</taxon>
        <taxon>metagenomes</taxon>
        <taxon>ecological metagenomes</taxon>
    </lineage>
</organism>
<gene>
    <name evidence="1" type="ORF">UFOPK1852_00323</name>
</gene>
<protein>
    <submittedName>
        <fullName evidence="1">Unannotated protein</fullName>
    </submittedName>
</protein>
<proteinExistence type="predicted"/>
<dbReference type="AlphaFoldDB" id="A0A6J6H0G0"/>
<accession>A0A6J6H0G0</accession>
<name>A0A6J6H0G0_9ZZZZ</name>
<evidence type="ECO:0000313" key="1">
    <source>
        <dbReference type="EMBL" id="CAB4604705.1"/>
    </source>
</evidence>
<dbReference type="EMBL" id="CAEZUS010000033">
    <property type="protein sequence ID" value="CAB4604705.1"/>
    <property type="molecule type" value="Genomic_DNA"/>
</dbReference>
<reference evidence="1" key="1">
    <citation type="submission" date="2020-05" db="EMBL/GenBank/DDBJ databases">
        <authorList>
            <person name="Chiriac C."/>
            <person name="Salcher M."/>
            <person name="Ghai R."/>
            <person name="Kavagutti S V."/>
        </authorList>
    </citation>
    <scope>NUCLEOTIDE SEQUENCE</scope>
</reference>